<feature type="chain" id="PRO_5045293838" description="DUF4352 domain-containing protein" evidence="3">
    <location>
        <begin position="30"/>
        <end position="554"/>
    </location>
</feature>
<evidence type="ECO:0008006" key="6">
    <source>
        <dbReference type="Google" id="ProtNLM"/>
    </source>
</evidence>
<gene>
    <name evidence="4" type="ORF">V1633_20480</name>
</gene>
<feature type="compositionally biased region" description="Acidic residues" evidence="1">
    <location>
        <begin position="339"/>
        <end position="360"/>
    </location>
</feature>
<dbReference type="Proteomes" id="UP001332243">
    <property type="component" value="Unassembled WGS sequence"/>
</dbReference>
<reference evidence="4 5" key="1">
    <citation type="submission" date="2024-01" db="EMBL/GenBank/DDBJ databases">
        <title>Genome insights into Plantactinospora sonchi sp. nov.</title>
        <authorList>
            <person name="Wang L."/>
        </authorList>
    </citation>
    <scope>NUCLEOTIDE SEQUENCE [LARGE SCALE GENOMIC DNA]</scope>
    <source>
        <strain evidence="4 5">NEAU-QY2</strain>
    </source>
</reference>
<evidence type="ECO:0000313" key="4">
    <source>
        <dbReference type="EMBL" id="MEE6260867.1"/>
    </source>
</evidence>
<evidence type="ECO:0000256" key="1">
    <source>
        <dbReference type="SAM" id="MobiDB-lite"/>
    </source>
</evidence>
<comment type="caution">
    <text evidence="4">The sequence shown here is derived from an EMBL/GenBank/DDBJ whole genome shotgun (WGS) entry which is preliminary data.</text>
</comment>
<evidence type="ECO:0000313" key="5">
    <source>
        <dbReference type="Proteomes" id="UP001332243"/>
    </source>
</evidence>
<keyword evidence="3" id="KW-0732">Signal</keyword>
<feature type="transmembrane region" description="Helical" evidence="2">
    <location>
        <begin position="388"/>
        <end position="408"/>
    </location>
</feature>
<keyword evidence="2" id="KW-0812">Transmembrane</keyword>
<feature type="transmembrane region" description="Helical" evidence="2">
    <location>
        <begin position="167"/>
        <end position="192"/>
    </location>
</feature>
<protein>
    <recommendedName>
        <fullName evidence="6">DUF4352 domain-containing protein</fullName>
    </recommendedName>
</protein>
<evidence type="ECO:0000256" key="3">
    <source>
        <dbReference type="SAM" id="SignalP"/>
    </source>
</evidence>
<proteinExistence type="predicted"/>
<organism evidence="4 5">
    <name type="scientific">Plantactinospora sonchi</name>
    <dbReference type="NCBI Taxonomy" id="1544735"/>
    <lineage>
        <taxon>Bacteria</taxon>
        <taxon>Bacillati</taxon>
        <taxon>Actinomycetota</taxon>
        <taxon>Actinomycetes</taxon>
        <taxon>Micromonosporales</taxon>
        <taxon>Micromonosporaceae</taxon>
        <taxon>Plantactinospora</taxon>
    </lineage>
</organism>
<accession>A0ABU7RWI0</accession>
<feature type="region of interest" description="Disordered" evidence="1">
    <location>
        <begin position="326"/>
        <end position="362"/>
    </location>
</feature>
<keyword evidence="2" id="KW-1133">Transmembrane helix</keyword>
<keyword evidence="5" id="KW-1185">Reference proteome</keyword>
<feature type="compositionally biased region" description="Basic and acidic residues" evidence="1">
    <location>
        <begin position="282"/>
        <end position="305"/>
    </location>
</feature>
<dbReference type="RefSeq" id="WP_331215983.1">
    <property type="nucleotide sequence ID" value="NZ_JAZGQK010000017.1"/>
</dbReference>
<keyword evidence="2" id="KW-0472">Membrane</keyword>
<name>A0ABU7RWI0_9ACTN</name>
<feature type="region of interest" description="Disordered" evidence="1">
    <location>
        <begin position="255"/>
        <end position="313"/>
    </location>
</feature>
<sequence length="554" mass="56194">MPASTPLRTAGAVLAGCLLAAAPGTPALADTPPITVGMTSSGTGAPRYEIQVRNGTDGTVKTTVRQDLPPGAVPASVSQGGQAGPGRTGTEVVWQVQLGARAVATLSTTLATPPTGAAASAPAPACAFVANGNLPYDCASTTWHAGGAAGGAGGGGVAAEPADAGPWWGGATAWGGGLGLLVLLSVAAAVFWGRRLRRRRVAAEVNRDVPEDTGGGRAAARERRIVRRVGRPIARATARVRGDAKIPAPAEVLAATGHRSGSDLGSADPPPTGDRSSANSPDQDHPLRGQDARQGHDVAADRETGAGEEGGLVGIAGGARYVGRAEIPPRTPVPGFEDTAVDEPDEAVPDGPQLDEEPDEVPARVVARAPRPRTSPPIKGVRRSRPPAWTAVGIAALAAIALATVTAWTGSSQVSAISGDRQPSSGAWVGQTVAGPLGTSLRESAFEFTVYRLNCPSGPTGCQAVVGVRNVTDKSQPWHGQLQRAYLPDGDWVGADVPATRIANAGRDPFAEPLPAGERLIVPLVFASTGATPPDRIELRSAVFSAGVSVDVPR</sequence>
<feature type="region of interest" description="Disordered" evidence="1">
    <location>
        <begin position="67"/>
        <end position="88"/>
    </location>
</feature>
<evidence type="ECO:0000256" key="2">
    <source>
        <dbReference type="SAM" id="Phobius"/>
    </source>
</evidence>
<dbReference type="EMBL" id="JAZGQK010000017">
    <property type="protein sequence ID" value="MEE6260867.1"/>
    <property type="molecule type" value="Genomic_DNA"/>
</dbReference>
<feature type="signal peptide" evidence="3">
    <location>
        <begin position="1"/>
        <end position="29"/>
    </location>
</feature>